<evidence type="ECO:0000256" key="5">
    <source>
        <dbReference type="PROSITE-ProRule" id="PRU00205"/>
    </source>
</evidence>
<dbReference type="InterPro" id="IPR050846">
    <property type="entry name" value="TLCD"/>
</dbReference>
<evidence type="ECO:0000256" key="1">
    <source>
        <dbReference type="ARBA" id="ARBA00004141"/>
    </source>
</evidence>
<dbReference type="GO" id="GO:0055088">
    <property type="term" value="P:lipid homeostasis"/>
    <property type="evidence" value="ECO:0007669"/>
    <property type="project" value="TreeGrafter"/>
</dbReference>
<reference evidence="8 9" key="1">
    <citation type="submission" date="2021-07" db="EMBL/GenBank/DDBJ databases">
        <authorList>
            <person name="Imarazene B."/>
            <person name="Zahm M."/>
            <person name="Klopp C."/>
            <person name="Cabau C."/>
            <person name="Beille S."/>
            <person name="Jouanno E."/>
            <person name="Castinel A."/>
            <person name="Lluch J."/>
            <person name="Gil L."/>
            <person name="Kuchtly C."/>
            <person name="Lopez Roques C."/>
            <person name="Donnadieu C."/>
            <person name="Parrinello H."/>
            <person name="Journot L."/>
            <person name="Du K."/>
            <person name="Schartl M."/>
            <person name="Retaux S."/>
            <person name="Guiguen Y."/>
        </authorList>
    </citation>
    <scope>NUCLEOTIDE SEQUENCE [LARGE SCALE GENOMIC DNA]</scope>
    <source>
        <strain evidence="8">Pach_M1</strain>
        <tissue evidence="8">Testis</tissue>
    </source>
</reference>
<keyword evidence="2 5" id="KW-0812">Transmembrane</keyword>
<evidence type="ECO:0000259" key="7">
    <source>
        <dbReference type="PROSITE" id="PS50922"/>
    </source>
</evidence>
<dbReference type="OrthoDB" id="10266980at2759"/>
<evidence type="ECO:0000313" key="9">
    <source>
        <dbReference type="Proteomes" id="UP000752171"/>
    </source>
</evidence>
<dbReference type="PANTHER" id="PTHR13439:SF1">
    <property type="entry name" value="TLC DOMAIN-CONTAINING PROTEIN 4"/>
    <property type="match status" value="1"/>
</dbReference>
<proteinExistence type="predicted"/>
<evidence type="ECO:0000256" key="3">
    <source>
        <dbReference type="ARBA" id="ARBA00022989"/>
    </source>
</evidence>
<dbReference type="InterPro" id="IPR006634">
    <property type="entry name" value="TLC-dom"/>
</dbReference>
<dbReference type="PROSITE" id="PS50922">
    <property type="entry name" value="TLC"/>
    <property type="match status" value="1"/>
</dbReference>
<evidence type="ECO:0000256" key="2">
    <source>
        <dbReference type="ARBA" id="ARBA00022692"/>
    </source>
</evidence>
<evidence type="ECO:0000256" key="6">
    <source>
        <dbReference type="SAM" id="Phobius"/>
    </source>
</evidence>
<feature type="transmembrane region" description="Helical" evidence="6">
    <location>
        <begin position="53"/>
        <end position="71"/>
    </location>
</feature>
<feature type="domain" description="TLC" evidence="7">
    <location>
        <begin position="44"/>
        <end position="246"/>
    </location>
</feature>
<evidence type="ECO:0000256" key="4">
    <source>
        <dbReference type="ARBA" id="ARBA00023136"/>
    </source>
</evidence>
<name>A0A8T2L196_ASTMX</name>
<keyword evidence="4 5" id="KW-0472">Membrane</keyword>
<sequence>MEPLSLVVLLVPLGSFVSSQWLFHRGSSWLSERLTPAFITLNYTQRTQWNSRVPSTIHALVVGLLCLYILLFDEATRRDPVWGDPTLVKLNVGITSGYLISDLLLMVFYWNIIGEKFFVIHHLAALYAYYYVLSQGLLPYFANFRLLSELSTPFVNQRWFFHVLGYHKYSKPCLFNGVAMALSFFVVRIAVIPFYCRDVYSVYGTEAFYRLPLGARSAWILCSLCLDVMNILWMRKILRGCLKVLRSSRSQKATREVESKKMD</sequence>
<feature type="transmembrane region" description="Helical" evidence="6">
    <location>
        <begin position="119"/>
        <end position="141"/>
    </location>
</feature>
<evidence type="ECO:0000313" key="8">
    <source>
        <dbReference type="EMBL" id="KAG9264687.1"/>
    </source>
</evidence>
<dbReference type="GO" id="GO:0016020">
    <property type="term" value="C:membrane"/>
    <property type="evidence" value="ECO:0007669"/>
    <property type="project" value="UniProtKB-SubCell"/>
</dbReference>
<feature type="transmembrane region" description="Helical" evidence="6">
    <location>
        <begin position="92"/>
        <end position="113"/>
    </location>
</feature>
<dbReference type="EMBL" id="JAICCE010000018">
    <property type="protein sequence ID" value="KAG9264687.1"/>
    <property type="molecule type" value="Genomic_DNA"/>
</dbReference>
<dbReference type="GO" id="GO:0005783">
    <property type="term" value="C:endoplasmic reticulum"/>
    <property type="evidence" value="ECO:0007669"/>
    <property type="project" value="TreeGrafter"/>
</dbReference>
<dbReference type="Proteomes" id="UP000752171">
    <property type="component" value="Unassembled WGS sequence"/>
</dbReference>
<comment type="subcellular location">
    <subcellularLocation>
        <location evidence="1">Membrane</location>
        <topology evidence="1">Multi-pass membrane protein</topology>
    </subcellularLocation>
</comment>
<keyword evidence="3 6" id="KW-1133">Transmembrane helix</keyword>
<feature type="transmembrane region" description="Helical" evidence="6">
    <location>
        <begin position="173"/>
        <end position="195"/>
    </location>
</feature>
<dbReference type="SMART" id="SM00724">
    <property type="entry name" value="TLC"/>
    <property type="match status" value="1"/>
</dbReference>
<organism evidence="8 9">
    <name type="scientific">Astyanax mexicanus</name>
    <name type="common">Blind cave fish</name>
    <name type="synonym">Astyanax fasciatus mexicanus</name>
    <dbReference type="NCBI Taxonomy" id="7994"/>
    <lineage>
        <taxon>Eukaryota</taxon>
        <taxon>Metazoa</taxon>
        <taxon>Chordata</taxon>
        <taxon>Craniata</taxon>
        <taxon>Vertebrata</taxon>
        <taxon>Euteleostomi</taxon>
        <taxon>Actinopterygii</taxon>
        <taxon>Neopterygii</taxon>
        <taxon>Teleostei</taxon>
        <taxon>Ostariophysi</taxon>
        <taxon>Characiformes</taxon>
        <taxon>Characoidei</taxon>
        <taxon>Acestrorhamphidae</taxon>
        <taxon>Acestrorhamphinae</taxon>
        <taxon>Astyanax</taxon>
    </lineage>
</organism>
<dbReference type="PANTHER" id="PTHR13439">
    <property type="entry name" value="CT120 PROTEIN"/>
    <property type="match status" value="1"/>
</dbReference>
<dbReference type="Pfam" id="PF03798">
    <property type="entry name" value="TRAM_LAG1_CLN8"/>
    <property type="match status" value="1"/>
</dbReference>
<comment type="caution">
    <text evidence="8">The sequence shown here is derived from an EMBL/GenBank/DDBJ whole genome shotgun (WGS) entry which is preliminary data.</text>
</comment>
<feature type="transmembrane region" description="Helical" evidence="6">
    <location>
        <begin position="215"/>
        <end position="233"/>
    </location>
</feature>
<gene>
    <name evidence="8" type="primary">TLCD4-B</name>
    <name evidence="8" type="ORF">AMEX_G20998</name>
</gene>
<dbReference type="AlphaFoldDB" id="A0A8T2L196"/>
<protein>
    <submittedName>
        <fullName evidence="8">Transmembrane protein 56-B-like</fullName>
    </submittedName>
</protein>
<accession>A0A8T2L196</accession>